<protein>
    <recommendedName>
        <fullName evidence="2">EF-hand domain-containing protein</fullName>
    </recommendedName>
</protein>
<dbReference type="EMBL" id="NFZW01000001">
    <property type="protein sequence ID" value="RFA39378.1"/>
    <property type="molecule type" value="Genomic_DNA"/>
</dbReference>
<dbReference type="RefSeq" id="WP_116300667.1">
    <property type="nucleotide sequence ID" value="NZ_NFZV01000001.1"/>
</dbReference>
<feature type="signal peptide" evidence="1">
    <location>
        <begin position="1"/>
        <end position="20"/>
    </location>
</feature>
<reference evidence="4" key="1">
    <citation type="submission" date="2017-05" db="EMBL/GenBank/DDBJ databases">
        <authorList>
            <person name="Sharma S."/>
            <person name="Sidhu C."/>
            <person name="Pinnaka A.K."/>
        </authorList>
    </citation>
    <scope>NUCLEOTIDE SEQUENCE [LARGE SCALE GENOMIC DNA]</scope>
    <source>
        <strain evidence="4">AK93</strain>
    </source>
</reference>
<comment type="caution">
    <text evidence="3">The sequence shown here is derived from an EMBL/GenBank/DDBJ whole genome shotgun (WGS) entry which is preliminary data.</text>
</comment>
<dbReference type="SUPFAM" id="SSF47473">
    <property type="entry name" value="EF-hand"/>
    <property type="match status" value="1"/>
</dbReference>
<evidence type="ECO:0000259" key="2">
    <source>
        <dbReference type="PROSITE" id="PS50222"/>
    </source>
</evidence>
<dbReference type="GO" id="GO:0005509">
    <property type="term" value="F:calcium ion binding"/>
    <property type="evidence" value="ECO:0007669"/>
    <property type="project" value="InterPro"/>
</dbReference>
<keyword evidence="1" id="KW-0732">Signal</keyword>
<dbReference type="Gene3D" id="1.10.238.10">
    <property type="entry name" value="EF-hand"/>
    <property type="match status" value="1"/>
</dbReference>
<name>A0A3E0X2W5_9GAMM</name>
<feature type="domain" description="EF-hand" evidence="2">
    <location>
        <begin position="42"/>
        <end position="77"/>
    </location>
</feature>
<sequence>MRLKLVLGAALLALANPSFAQAPPFAEVDQDGDGIITREEAAQHAEISRQFDEIDRNQDGRLDRAEYEQWAAKQDDQAPAGAEPE</sequence>
<dbReference type="InterPro" id="IPR011992">
    <property type="entry name" value="EF-hand-dom_pair"/>
</dbReference>
<evidence type="ECO:0000313" key="3">
    <source>
        <dbReference type="EMBL" id="RFA39378.1"/>
    </source>
</evidence>
<evidence type="ECO:0000313" key="4">
    <source>
        <dbReference type="Proteomes" id="UP000256763"/>
    </source>
</evidence>
<dbReference type="OrthoDB" id="6089795at2"/>
<accession>A0A3E0X2W5</accession>
<dbReference type="AlphaFoldDB" id="A0A3E0X2W5"/>
<proteinExistence type="predicted"/>
<gene>
    <name evidence="3" type="ORF">CAL65_00800</name>
</gene>
<keyword evidence="4" id="KW-1185">Reference proteome</keyword>
<dbReference type="InterPro" id="IPR002048">
    <property type="entry name" value="EF_hand_dom"/>
</dbReference>
<evidence type="ECO:0000256" key="1">
    <source>
        <dbReference type="SAM" id="SignalP"/>
    </source>
</evidence>
<dbReference type="PROSITE" id="PS00018">
    <property type="entry name" value="EF_HAND_1"/>
    <property type="match status" value="1"/>
</dbReference>
<dbReference type="PROSITE" id="PS50222">
    <property type="entry name" value="EF_HAND_2"/>
    <property type="match status" value="1"/>
</dbReference>
<dbReference type="Proteomes" id="UP000256763">
    <property type="component" value="Unassembled WGS sequence"/>
</dbReference>
<organism evidence="3 4">
    <name type="scientific">Alkalilimnicola ehrlichii</name>
    <dbReference type="NCBI Taxonomy" id="351052"/>
    <lineage>
        <taxon>Bacteria</taxon>
        <taxon>Pseudomonadati</taxon>
        <taxon>Pseudomonadota</taxon>
        <taxon>Gammaproteobacteria</taxon>
        <taxon>Chromatiales</taxon>
        <taxon>Ectothiorhodospiraceae</taxon>
        <taxon>Alkalilimnicola</taxon>
    </lineage>
</organism>
<dbReference type="Pfam" id="PF13202">
    <property type="entry name" value="EF-hand_5"/>
    <property type="match status" value="2"/>
</dbReference>
<dbReference type="InterPro" id="IPR018247">
    <property type="entry name" value="EF_Hand_1_Ca_BS"/>
</dbReference>
<feature type="chain" id="PRO_5017584429" description="EF-hand domain-containing protein" evidence="1">
    <location>
        <begin position="21"/>
        <end position="85"/>
    </location>
</feature>